<dbReference type="AlphaFoldDB" id="A0A0K1PPT1"/>
<protein>
    <submittedName>
        <fullName evidence="2">Uncharacterized protein</fullName>
    </submittedName>
</protein>
<dbReference type="EMBL" id="CP012333">
    <property type="protein sequence ID" value="AKU95533.1"/>
    <property type="molecule type" value="Genomic_DNA"/>
</dbReference>
<dbReference type="KEGG" id="llu:AKJ09_02197"/>
<sequence length="89" mass="9956">MTAARYRLLHRLSHFEGEPVARRLPSRRRAHRRNGIGNPVTAPTARTERPFRGPVRFADQSCGNAPTRKKVGQRGKVTACPASQVQKGR</sequence>
<gene>
    <name evidence="2" type="ORF">AKJ09_02197</name>
</gene>
<organism evidence="2 3">
    <name type="scientific">Labilithrix luteola</name>
    <dbReference type="NCBI Taxonomy" id="1391654"/>
    <lineage>
        <taxon>Bacteria</taxon>
        <taxon>Pseudomonadati</taxon>
        <taxon>Myxococcota</taxon>
        <taxon>Polyangia</taxon>
        <taxon>Polyangiales</taxon>
        <taxon>Labilitrichaceae</taxon>
        <taxon>Labilithrix</taxon>
    </lineage>
</organism>
<feature type="compositionally biased region" description="Basic residues" evidence="1">
    <location>
        <begin position="24"/>
        <end position="34"/>
    </location>
</feature>
<feature type="region of interest" description="Disordered" evidence="1">
    <location>
        <begin position="20"/>
        <end position="89"/>
    </location>
</feature>
<name>A0A0K1PPT1_9BACT</name>
<accession>A0A0K1PPT1</accession>
<evidence type="ECO:0000256" key="1">
    <source>
        <dbReference type="SAM" id="MobiDB-lite"/>
    </source>
</evidence>
<dbReference type="Proteomes" id="UP000064967">
    <property type="component" value="Chromosome"/>
</dbReference>
<keyword evidence="3" id="KW-1185">Reference proteome</keyword>
<evidence type="ECO:0000313" key="3">
    <source>
        <dbReference type="Proteomes" id="UP000064967"/>
    </source>
</evidence>
<dbReference type="STRING" id="1391654.AKJ09_02197"/>
<reference evidence="2 3" key="1">
    <citation type="submission" date="2015-08" db="EMBL/GenBank/DDBJ databases">
        <authorList>
            <person name="Babu N.S."/>
            <person name="Beckwith C.J."/>
            <person name="Beseler K.G."/>
            <person name="Brison A."/>
            <person name="Carone J.V."/>
            <person name="Caskin T.P."/>
            <person name="Diamond M."/>
            <person name="Durham M.E."/>
            <person name="Foxe J.M."/>
            <person name="Go M."/>
            <person name="Henderson B.A."/>
            <person name="Jones I.B."/>
            <person name="McGettigan J.A."/>
            <person name="Micheletti S.J."/>
            <person name="Nasrallah M.E."/>
            <person name="Ortiz D."/>
            <person name="Piller C.R."/>
            <person name="Privatt S.R."/>
            <person name="Schneider S.L."/>
            <person name="Sharp S."/>
            <person name="Smith T.C."/>
            <person name="Stanton J.D."/>
            <person name="Ullery H.E."/>
            <person name="Wilson R.J."/>
            <person name="Serrano M.G."/>
            <person name="Buck G."/>
            <person name="Lee V."/>
            <person name="Wang Y."/>
            <person name="Carvalho R."/>
            <person name="Voegtly L."/>
            <person name="Shi R."/>
            <person name="Duckworth R."/>
            <person name="Johnson A."/>
            <person name="Loviza R."/>
            <person name="Walstead R."/>
            <person name="Shah Z."/>
            <person name="Kiflezghi M."/>
            <person name="Wade K."/>
            <person name="Ball S.L."/>
            <person name="Bradley K.W."/>
            <person name="Asai D.J."/>
            <person name="Bowman C.A."/>
            <person name="Russell D.A."/>
            <person name="Pope W.H."/>
            <person name="Jacobs-Sera D."/>
            <person name="Hendrix R.W."/>
            <person name="Hatfull G.F."/>
        </authorList>
    </citation>
    <scope>NUCLEOTIDE SEQUENCE [LARGE SCALE GENOMIC DNA]</scope>
    <source>
        <strain evidence="2 3">DSM 27648</strain>
    </source>
</reference>
<evidence type="ECO:0000313" key="2">
    <source>
        <dbReference type="EMBL" id="AKU95533.1"/>
    </source>
</evidence>
<proteinExistence type="predicted"/>